<dbReference type="Proteomes" id="UP001165060">
    <property type="component" value="Unassembled WGS sequence"/>
</dbReference>
<dbReference type="SUPFAM" id="SSF51126">
    <property type="entry name" value="Pectin lyase-like"/>
    <property type="match status" value="1"/>
</dbReference>
<dbReference type="Pfam" id="PF13229">
    <property type="entry name" value="Beta_helix"/>
    <property type="match status" value="1"/>
</dbReference>
<dbReference type="InterPro" id="IPR009030">
    <property type="entry name" value="Growth_fac_rcpt_cys_sf"/>
</dbReference>
<evidence type="ECO:0000313" key="6">
    <source>
        <dbReference type="Proteomes" id="UP001165060"/>
    </source>
</evidence>
<dbReference type="InterPro" id="IPR039448">
    <property type="entry name" value="Beta_helix"/>
</dbReference>
<keyword evidence="3" id="KW-0472">Membrane</keyword>
<feature type="transmembrane region" description="Helical" evidence="3">
    <location>
        <begin position="1195"/>
        <end position="1217"/>
    </location>
</feature>
<dbReference type="Gene3D" id="1.10.510.10">
    <property type="entry name" value="Transferase(Phosphotransferase) domain 1"/>
    <property type="match status" value="1"/>
</dbReference>
<evidence type="ECO:0000313" key="5">
    <source>
        <dbReference type="EMBL" id="GMI25234.1"/>
    </source>
</evidence>
<dbReference type="InterPro" id="IPR000719">
    <property type="entry name" value="Prot_kinase_dom"/>
</dbReference>
<accession>A0ABQ6MG62</accession>
<feature type="transmembrane region" description="Helical" evidence="3">
    <location>
        <begin position="1287"/>
        <end position="1308"/>
    </location>
</feature>
<dbReference type="PANTHER" id="PTHR46967:SF2">
    <property type="entry name" value="SUSHI, VON WILLEBRAND FACTOR TYPE A, EGF AND PENTRAXIN DOMAIN-CONTAINING PROTEIN 1-LIKE"/>
    <property type="match status" value="1"/>
</dbReference>
<dbReference type="SUPFAM" id="SSF57184">
    <property type="entry name" value="Growth factor receptor domain"/>
    <property type="match status" value="4"/>
</dbReference>
<evidence type="ECO:0000256" key="3">
    <source>
        <dbReference type="SAM" id="Phobius"/>
    </source>
</evidence>
<feature type="binding site" evidence="1">
    <location>
        <position position="1413"/>
    </location>
    <ligand>
        <name>ATP</name>
        <dbReference type="ChEBI" id="CHEBI:30616"/>
    </ligand>
</feature>
<dbReference type="PANTHER" id="PTHR46967">
    <property type="entry name" value="INSULIN-LIKE GROWTH FACTOR BINDING PROTEIN,N-TERMINAL"/>
    <property type="match status" value="1"/>
</dbReference>
<keyword evidence="3" id="KW-1133">Transmembrane helix</keyword>
<keyword evidence="6" id="KW-1185">Reference proteome</keyword>
<feature type="region of interest" description="Disordered" evidence="2">
    <location>
        <begin position="1783"/>
        <end position="1807"/>
    </location>
</feature>
<feature type="compositionally biased region" description="Acidic residues" evidence="2">
    <location>
        <begin position="1786"/>
        <end position="1795"/>
    </location>
</feature>
<organism evidence="5 6">
    <name type="scientific">Tetraparma gracilis</name>
    <dbReference type="NCBI Taxonomy" id="2962635"/>
    <lineage>
        <taxon>Eukaryota</taxon>
        <taxon>Sar</taxon>
        <taxon>Stramenopiles</taxon>
        <taxon>Ochrophyta</taxon>
        <taxon>Bolidophyceae</taxon>
        <taxon>Parmales</taxon>
        <taxon>Triparmaceae</taxon>
        <taxon>Tetraparma</taxon>
    </lineage>
</organism>
<comment type="caution">
    <text evidence="5">The sequence shown here is derived from an EMBL/GenBank/DDBJ whole genome shotgun (WGS) entry which is preliminary data.</text>
</comment>
<dbReference type="InterPro" id="IPR017441">
    <property type="entry name" value="Protein_kinase_ATP_BS"/>
</dbReference>
<keyword evidence="3" id="KW-0812">Transmembrane</keyword>
<gene>
    <name evidence="5" type="ORF">TeGR_g7498</name>
</gene>
<feature type="compositionally biased region" description="Basic and acidic residues" evidence="2">
    <location>
        <begin position="1796"/>
        <end position="1807"/>
    </location>
</feature>
<proteinExistence type="predicted"/>
<evidence type="ECO:0000256" key="2">
    <source>
        <dbReference type="SAM" id="MobiDB-lite"/>
    </source>
</evidence>
<sequence length="1895" mass="199367">LPPPSPPGPDGTDSSCIDCIPGKYSDTVSTYACSSCGADAEKVNPNTGSTSSSDCVDCAEGYVPLGDHSGCEMCPAGEYGEEGGSMCFNCPADTYGSSDADGTIDSCMACEPGKVSAPGSTECRLPTTISVDRSAELAAAILEAGTGDTVELASERTFDGDFGWHEETSFNALAAFAIVSKVISLACDDASTKCTISGEDERRALFIRSGTWRLDGPAVGISNIRFTMGRSPDDYLNGGGGLRVFKSKVDINGCEFSDNVARYEHDNLFSGHGYAGRGGGATFEESTVTVTDSIFRNNLADTAGAVFVTLSTATFTSCVVVDNEANPKSAGGIYVAGGNAAFHLCTIEGNLAGRSSGGIFVQGDDSTGEAGSSQLTISASNITGNTASGGGGGGILVGAGSNGTITDTLFESNFASGGSTLAVVGGGGLAHNGGVSGGNLGLRLILSGVSFSDNVDENSVQAHDLFSLNANTVVLETCPVEDGYYFLAQEGAALTTNEGGTASGTLSSFTCLAQYSPPASLSCTSCAPGTYSDSASAPSCTACPPGSFNPSSGSTSSTSCELCPTGTFNPSNGSSTSDSCFDCAAGKFGGGVGAVSSKAGCAECPTGTYAATGSAECELCPAGTFNPVAGSSSSSSCQACLAGKSSEPGSSTSDSCTNCAAGSYSVGSGASCTLCPAGTYNSLEGSALEDDCEDCAAGTYNLAEGATSPADCQDCVAGTASSEPGATSLSSCGTCEAGSFAPAGSSNCTLCVAGRYSSEVGLERLNDCLLCAAGKASPLMGAANENVCSACTPGSYSTGGNSTCGLCAAGRYNIEAGSSAISACLPCSAGKSSSAPGATSTASCSSCSAGTHSGSGFPACTSCEPGKYSSTVEAKTNSTCEACPDDLISNGGSSSTSNCYPAPTIFFNLFMTDPKERIFAWGGSESNQMEAVFEGEPLTSPTSFIFTSPTTFLVSDKDSSKVLKYSPLSRLALPSGTTTIDPIDIGIELRDRFDEPISDNYDISYELSKLNFNFTVHGEISVSADLSLPHSFAGSIQAQPDNSLVASVDIPHAGEWDFQLVERLGNFEQHIGGPAPLFMSVSPGPSHAATSRVDFAQTLTAGDTFEATVTTLDLHENPTDWAGDAFLAKINADEIELDRLGPGAFGFSKVFRTAGIYIFAIPEGFSGTLKLDFTLNGTSIANSPVTLDVAPDNTVLYMGIIFGVFLFVFGVSNWLYAKFGKRRINAKKEKEVSVDVKLRKILDSKIRMQDTMTLIEGLDILSDASNAVFKLMLVLSPAAADSAVPEWLLYLFVVLGAAAVPLGIYQVIQRGRVKASYRQIIRGDDPELAKALDAAGGILSPESIAIRRSLIVLDMTVCNVMVAALEAVSKERQNELKEVMMESTELKVEKLLGKGGFGVVNLATYRGGKVAMKQLLTVNEENVLRFRHECFLMKNLAHPNVVKLVGVCWSEDLFACCLEFVENGSLEDWLRRTVGGKVYKAGKMAKTKLQLKYERQATFEAKVYWGWNSEGADHTSLLTAKDVKHADKSRKQIEDTIGLLCADSTDVGRVENVSHKLTTSASSKRVENVSYKLTTSEFSKRVENVSHKLTTTAFSKYPDRSKKKKDKVIRMELSIGVFLVTEKEGTSGAVSICYRLTVMNPKLVGMLSYFNKTAAIAGAKVMVGPLVSTKEGVEKLLAEYWSDGGKRHNGATNEVEEELEGWKEHYYSEGWRPILPLNFVKAYPKLHALIQECWRVRRKERPNFDQIVSRLQGDIGDEIKRKEEPKIELYSKEDDMIYRGRIGKEDEIEDSDEEESGTKRGEVMSKAEHKKVVEAKDKAMAELQAKMGKVEGALVEKTAEAGRWGAALQEVKSKTEQQEEEKLRWGAVLAQLKVETPEDLQRLVDDNNLTNEPRV</sequence>
<dbReference type="InterPro" id="IPR011009">
    <property type="entry name" value="Kinase-like_dom_sf"/>
</dbReference>
<keyword evidence="1" id="KW-0067">ATP-binding</keyword>
<dbReference type="SMART" id="SM01411">
    <property type="entry name" value="Ephrin_rec_like"/>
    <property type="match status" value="9"/>
</dbReference>
<feature type="domain" description="Protein kinase" evidence="4">
    <location>
        <begin position="1386"/>
        <end position="1755"/>
    </location>
</feature>
<dbReference type="InterPro" id="IPR011050">
    <property type="entry name" value="Pectin_lyase_fold/virulence"/>
</dbReference>
<dbReference type="Pfam" id="PF07699">
    <property type="entry name" value="Ephrin_rec_like"/>
    <property type="match status" value="2"/>
</dbReference>
<dbReference type="SUPFAM" id="SSF56112">
    <property type="entry name" value="Protein kinase-like (PK-like)"/>
    <property type="match status" value="1"/>
</dbReference>
<keyword evidence="1" id="KW-0547">Nucleotide-binding</keyword>
<evidence type="ECO:0000259" key="4">
    <source>
        <dbReference type="PROSITE" id="PS50011"/>
    </source>
</evidence>
<dbReference type="Gene3D" id="2.10.50.10">
    <property type="entry name" value="Tumor Necrosis Factor Receptor, subunit A, domain 2"/>
    <property type="match status" value="3"/>
</dbReference>
<dbReference type="EMBL" id="BRYB01000209">
    <property type="protein sequence ID" value="GMI25234.1"/>
    <property type="molecule type" value="Genomic_DNA"/>
</dbReference>
<name>A0ABQ6MG62_9STRA</name>
<dbReference type="InterPro" id="IPR011641">
    <property type="entry name" value="Tyr-kin_ephrin_A/B_rcpt-like"/>
</dbReference>
<protein>
    <recommendedName>
        <fullName evidence="4">Protein kinase domain-containing protein</fullName>
    </recommendedName>
</protein>
<feature type="non-terminal residue" evidence="5">
    <location>
        <position position="1"/>
    </location>
</feature>
<dbReference type="CDD" id="cd00185">
    <property type="entry name" value="TNFRSF"/>
    <property type="match status" value="2"/>
</dbReference>
<dbReference type="Gene3D" id="2.160.20.10">
    <property type="entry name" value="Single-stranded right-handed beta-helix, Pectin lyase-like"/>
    <property type="match status" value="1"/>
</dbReference>
<dbReference type="PROSITE" id="PS50011">
    <property type="entry name" value="PROTEIN_KINASE_DOM"/>
    <property type="match status" value="1"/>
</dbReference>
<evidence type="ECO:0000256" key="1">
    <source>
        <dbReference type="PROSITE-ProRule" id="PRU10141"/>
    </source>
</evidence>
<dbReference type="PROSITE" id="PS00107">
    <property type="entry name" value="PROTEIN_KINASE_ATP"/>
    <property type="match status" value="1"/>
</dbReference>
<dbReference type="InterPro" id="IPR012334">
    <property type="entry name" value="Pectin_lyas_fold"/>
</dbReference>
<dbReference type="InterPro" id="IPR001245">
    <property type="entry name" value="Ser-Thr/Tyr_kinase_cat_dom"/>
</dbReference>
<dbReference type="Pfam" id="PF07714">
    <property type="entry name" value="PK_Tyr_Ser-Thr"/>
    <property type="match status" value="1"/>
</dbReference>
<reference evidence="5 6" key="1">
    <citation type="journal article" date="2023" name="Commun. Biol.">
        <title>Genome analysis of Parmales, the sister group of diatoms, reveals the evolutionary specialization of diatoms from phago-mixotrophs to photoautotrophs.</title>
        <authorList>
            <person name="Ban H."/>
            <person name="Sato S."/>
            <person name="Yoshikawa S."/>
            <person name="Yamada K."/>
            <person name="Nakamura Y."/>
            <person name="Ichinomiya M."/>
            <person name="Sato N."/>
            <person name="Blanc-Mathieu R."/>
            <person name="Endo H."/>
            <person name="Kuwata A."/>
            <person name="Ogata H."/>
        </authorList>
    </citation>
    <scope>NUCLEOTIDE SEQUENCE [LARGE SCALE GENOMIC DNA]</scope>
</reference>